<dbReference type="Pfam" id="PF00172">
    <property type="entry name" value="Zn_clus"/>
    <property type="match status" value="1"/>
</dbReference>
<dbReference type="CDD" id="cd00067">
    <property type="entry name" value="GAL4"/>
    <property type="match status" value="1"/>
</dbReference>
<dbReference type="PROSITE" id="PS00463">
    <property type="entry name" value="ZN2_CY6_FUNGAL_1"/>
    <property type="match status" value="1"/>
</dbReference>
<feature type="region of interest" description="Disordered" evidence="5">
    <location>
        <begin position="122"/>
        <end position="167"/>
    </location>
</feature>
<dbReference type="InterPro" id="IPR051127">
    <property type="entry name" value="Fungal_SecMet_Regulators"/>
</dbReference>
<dbReference type="PANTHER" id="PTHR47424">
    <property type="entry name" value="REGULATORY PROTEIN GAL4"/>
    <property type="match status" value="1"/>
</dbReference>
<keyword evidence="4" id="KW-0539">Nucleus</keyword>
<protein>
    <recommendedName>
        <fullName evidence="6">Zn(2)-C6 fungal-type domain-containing protein</fullName>
    </recommendedName>
</protein>
<feature type="domain" description="Zn(2)-C6 fungal-type" evidence="6">
    <location>
        <begin position="32"/>
        <end position="63"/>
    </location>
</feature>
<evidence type="ECO:0000256" key="4">
    <source>
        <dbReference type="ARBA" id="ARBA00023242"/>
    </source>
</evidence>
<evidence type="ECO:0000256" key="3">
    <source>
        <dbReference type="ARBA" id="ARBA00023163"/>
    </source>
</evidence>
<dbReference type="CDD" id="cd12148">
    <property type="entry name" value="fungal_TF_MHR"/>
    <property type="match status" value="1"/>
</dbReference>
<organism evidence="7 8">
    <name type="scientific">Zasmidium cellare ATCC 36951</name>
    <dbReference type="NCBI Taxonomy" id="1080233"/>
    <lineage>
        <taxon>Eukaryota</taxon>
        <taxon>Fungi</taxon>
        <taxon>Dikarya</taxon>
        <taxon>Ascomycota</taxon>
        <taxon>Pezizomycotina</taxon>
        <taxon>Dothideomycetes</taxon>
        <taxon>Dothideomycetidae</taxon>
        <taxon>Mycosphaerellales</taxon>
        <taxon>Mycosphaerellaceae</taxon>
        <taxon>Zasmidium</taxon>
    </lineage>
</organism>
<name>A0A6A6C9Y8_ZASCE</name>
<proteinExistence type="predicted"/>
<dbReference type="GO" id="GO:0000981">
    <property type="term" value="F:DNA-binding transcription factor activity, RNA polymerase II-specific"/>
    <property type="evidence" value="ECO:0007669"/>
    <property type="project" value="InterPro"/>
</dbReference>
<dbReference type="GO" id="GO:0000978">
    <property type="term" value="F:RNA polymerase II cis-regulatory region sequence-specific DNA binding"/>
    <property type="evidence" value="ECO:0007669"/>
    <property type="project" value="TreeGrafter"/>
</dbReference>
<evidence type="ECO:0000256" key="5">
    <source>
        <dbReference type="SAM" id="MobiDB-lite"/>
    </source>
</evidence>
<dbReference type="InterPro" id="IPR007219">
    <property type="entry name" value="XnlR_reg_dom"/>
</dbReference>
<dbReference type="InterPro" id="IPR001138">
    <property type="entry name" value="Zn2Cys6_DnaBD"/>
</dbReference>
<dbReference type="InterPro" id="IPR036864">
    <property type="entry name" value="Zn2-C6_fun-type_DNA-bd_sf"/>
</dbReference>
<dbReference type="GeneID" id="54571223"/>
<dbReference type="OrthoDB" id="3362851at2759"/>
<dbReference type="Pfam" id="PF04082">
    <property type="entry name" value="Fungal_trans"/>
    <property type="match status" value="1"/>
</dbReference>
<gene>
    <name evidence="7" type="ORF">M409DRAFT_68696</name>
</gene>
<dbReference type="Proteomes" id="UP000799537">
    <property type="component" value="Unassembled WGS sequence"/>
</dbReference>
<evidence type="ECO:0000256" key="1">
    <source>
        <dbReference type="ARBA" id="ARBA00022723"/>
    </source>
</evidence>
<dbReference type="AlphaFoldDB" id="A0A6A6C9Y8"/>
<dbReference type="SMART" id="SM00066">
    <property type="entry name" value="GAL4"/>
    <property type="match status" value="1"/>
</dbReference>
<dbReference type="GO" id="GO:0005634">
    <property type="term" value="C:nucleus"/>
    <property type="evidence" value="ECO:0007669"/>
    <property type="project" value="TreeGrafter"/>
</dbReference>
<feature type="region of interest" description="Disordered" evidence="5">
    <location>
        <begin position="1"/>
        <end position="26"/>
    </location>
</feature>
<dbReference type="SMART" id="SM00906">
    <property type="entry name" value="Fungal_trans"/>
    <property type="match status" value="1"/>
</dbReference>
<dbReference type="GO" id="GO:0000435">
    <property type="term" value="P:positive regulation of transcription from RNA polymerase II promoter by galactose"/>
    <property type="evidence" value="ECO:0007669"/>
    <property type="project" value="TreeGrafter"/>
</dbReference>
<dbReference type="PANTHER" id="PTHR47424:SF5">
    <property type="entry name" value="ZN(II)2CYS6 TRANSCRIPTION FACTOR (EUROFUNG)"/>
    <property type="match status" value="1"/>
</dbReference>
<dbReference type="GO" id="GO:0008270">
    <property type="term" value="F:zinc ion binding"/>
    <property type="evidence" value="ECO:0007669"/>
    <property type="project" value="InterPro"/>
</dbReference>
<dbReference type="RefSeq" id="XP_033663947.1">
    <property type="nucleotide sequence ID" value="XM_033817951.1"/>
</dbReference>
<reference evidence="7" key="1">
    <citation type="journal article" date="2020" name="Stud. Mycol.">
        <title>101 Dothideomycetes genomes: a test case for predicting lifestyles and emergence of pathogens.</title>
        <authorList>
            <person name="Haridas S."/>
            <person name="Albert R."/>
            <person name="Binder M."/>
            <person name="Bloem J."/>
            <person name="Labutti K."/>
            <person name="Salamov A."/>
            <person name="Andreopoulos B."/>
            <person name="Baker S."/>
            <person name="Barry K."/>
            <person name="Bills G."/>
            <person name="Bluhm B."/>
            <person name="Cannon C."/>
            <person name="Castanera R."/>
            <person name="Culley D."/>
            <person name="Daum C."/>
            <person name="Ezra D."/>
            <person name="Gonzalez J."/>
            <person name="Henrissat B."/>
            <person name="Kuo A."/>
            <person name="Liang C."/>
            <person name="Lipzen A."/>
            <person name="Lutzoni F."/>
            <person name="Magnuson J."/>
            <person name="Mondo S."/>
            <person name="Nolan M."/>
            <person name="Ohm R."/>
            <person name="Pangilinan J."/>
            <person name="Park H.-J."/>
            <person name="Ramirez L."/>
            <person name="Alfaro M."/>
            <person name="Sun H."/>
            <person name="Tritt A."/>
            <person name="Yoshinaga Y."/>
            <person name="Zwiers L.-H."/>
            <person name="Turgeon B."/>
            <person name="Goodwin S."/>
            <person name="Spatafora J."/>
            <person name="Crous P."/>
            <person name="Grigoriev I."/>
        </authorList>
    </citation>
    <scope>NUCLEOTIDE SEQUENCE</scope>
    <source>
        <strain evidence="7">ATCC 36951</strain>
    </source>
</reference>
<keyword evidence="8" id="KW-1185">Reference proteome</keyword>
<dbReference type="Gene3D" id="4.10.240.10">
    <property type="entry name" value="Zn(2)-C6 fungal-type DNA-binding domain"/>
    <property type="match status" value="1"/>
</dbReference>
<evidence type="ECO:0000313" key="7">
    <source>
        <dbReference type="EMBL" id="KAF2163058.1"/>
    </source>
</evidence>
<sequence length="755" mass="83827">MYHVFTARDEEADEEPNKRPAAPSRRISTTHACTECRRRKLRCGGSQPCQQCRWSRTPQLCTFAQPARKPPVTRDLVDRLQSELAQLSCLRERLFPGQSIPDLLNLSHTQLVHRALALLPTQPSSQPSPLLQPSPGPSDAMHPYATSPDPISNVRPPAPAPAAAATDSASLDALEHLPDLHPSVDETIRRRRADHGISDDVNGLSLSTDRNSSYVGVSSIQAALKVIFTISPTARAHVSSASMVTSNPSRVPSPLPDQLSSSTLPSPDVAHRLIDAFFNRVHTLVPLLDEDAFRHTFLYLHRRDAPWLALLNVVLALGSLALGTCYDHDHLLYYRRANFHLQSEGFGSGHLDVLQAYGLIAGYYLHWLNRPNEASAIMGATFRMASAMGLHREFATSGNDLEAQTQIELRRRIWWCLFTMDTWAHMTTGRPSQGRMGTGVTIKIPRIAECTNNAQYLASLKRLPLVHSVRFCILATRIQDSLAASPILDLEEVATVDAELVQWHNDMPPVLRDADQLPRGSNQEHGQTHIFETCRDDVGSILSKEPVSNPSAAHHQSQTTCPEILQTPRLVMHWWYLTMRLLLYRPYLLTASLRGHPRIVSSVEESAAVDKCCSIAGEMIENINFSCPGELIAGWNAVWLMYQAVMVPLLSLHSRRRDRSSLTETHTGPVAASLLDDHKLSDRGVLASQDEQDKLVWSHQVEMAIRFFDRMSAFSIAAGKSKSVVESLYESSKILSTLPYTTLPQTISSCQILGS</sequence>
<dbReference type="GO" id="GO:0006351">
    <property type="term" value="P:DNA-templated transcription"/>
    <property type="evidence" value="ECO:0007669"/>
    <property type="project" value="InterPro"/>
</dbReference>
<evidence type="ECO:0000256" key="2">
    <source>
        <dbReference type="ARBA" id="ARBA00023015"/>
    </source>
</evidence>
<keyword evidence="2" id="KW-0805">Transcription regulation</keyword>
<accession>A0A6A6C9Y8</accession>
<dbReference type="PROSITE" id="PS50048">
    <property type="entry name" value="ZN2_CY6_FUNGAL_2"/>
    <property type="match status" value="1"/>
</dbReference>
<keyword evidence="3" id="KW-0804">Transcription</keyword>
<dbReference type="EMBL" id="ML993610">
    <property type="protein sequence ID" value="KAF2163058.1"/>
    <property type="molecule type" value="Genomic_DNA"/>
</dbReference>
<evidence type="ECO:0000259" key="6">
    <source>
        <dbReference type="PROSITE" id="PS50048"/>
    </source>
</evidence>
<keyword evidence="1" id="KW-0479">Metal-binding</keyword>
<evidence type="ECO:0000313" key="8">
    <source>
        <dbReference type="Proteomes" id="UP000799537"/>
    </source>
</evidence>
<dbReference type="SUPFAM" id="SSF57701">
    <property type="entry name" value="Zn2/Cys6 DNA-binding domain"/>
    <property type="match status" value="1"/>
</dbReference>